<accession>A0A0B5QSC5</accession>
<name>A0A0B5QSC5_CLOBE</name>
<organism evidence="1 2">
    <name type="scientific">Clostridium beijerinckii</name>
    <name type="common">Clostridium MP</name>
    <dbReference type="NCBI Taxonomy" id="1520"/>
    <lineage>
        <taxon>Bacteria</taxon>
        <taxon>Bacillati</taxon>
        <taxon>Bacillota</taxon>
        <taxon>Clostridia</taxon>
        <taxon>Eubacteriales</taxon>
        <taxon>Clostridiaceae</taxon>
        <taxon>Clostridium</taxon>
    </lineage>
</organism>
<protein>
    <submittedName>
        <fullName evidence="1">Uncharacterized protein</fullName>
    </submittedName>
</protein>
<dbReference type="AlphaFoldDB" id="A0A0B5QSC5"/>
<dbReference type="RefSeq" id="WP_041897240.1">
    <property type="nucleotide sequence ID" value="NZ_CP010086.2"/>
</dbReference>
<evidence type="ECO:0000313" key="2">
    <source>
        <dbReference type="Proteomes" id="UP000031866"/>
    </source>
</evidence>
<gene>
    <name evidence="1" type="ORF">LF65_03188</name>
</gene>
<dbReference type="EMBL" id="CP010086">
    <property type="protein sequence ID" value="AJG99753.1"/>
    <property type="molecule type" value="Genomic_DNA"/>
</dbReference>
<proteinExistence type="predicted"/>
<dbReference type="KEGG" id="cbei:LF65_03188"/>
<sequence>MELFEVGKPFKDGITRYPEGISFNINKNGCNLLIYTTKFTEKSRQAIIKGDLKYGYFKEDNVIIMLFRFGNHQWIEVPYSIHMCKNSVELEEVTETEGFSLNIYIINSGTGVLEDTRQVELDLRLSKMLRDDVLEQKSMPYSGFNIRVSEFNRKYSTKALVSMSRALV</sequence>
<reference evidence="2" key="1">
    <citation type="submission" date="2014-12" db="EMBL/GenBank/DDBJ databases">
        <title>Genome sequence of Clostridium beijerinckii strain 59B.</title>
        <authorList>
            <person name="Little G.T."/>
            <person name="Minton N.P."/>
        </authorList>
    </citation>
    <scope>NUCLEOTIDE SEQUENCE [LARGE SCALE GENOMIC DNA]</scope>
    <source>
        <strain evidence="2">59B</strain>
    </source>
</reference>
<dbReference type="Proteomes" id="UP000031866">
    <property type="component" value="Chromosome"/>
</dbReference>
<evidence type="ECO:0000313" key="1">
    <source>
        <dbReference type="EMBL" id="AJG99753.1"/>
    </source>
</evidence>
<dbReference type="OrthoDB" id="1680199at2"/>